<sequence>MNKLQTMNELLAHDIQMLYSAETLGLEAQKLLAESATDSHLKSLFTLHERESQKQVARLEKIMVMMDLKPSREVCSAVKGLMADTEKLLNKESAPEVLDAMLIGAAQKMEHYEIACYGTAVWMTEDLGMTQVADLLRQTLAEEKQANELLNEVAKQRVNPKAEMQA</sequence>
<proteinExistence type="predicted"/>
<comment type="caution">
    <text evidence="1">The sequence shown here is derived from an EMBL/GenBank/DDBJ whole genome shotgun (WGS) entry which is preliminary data.</text>
</comment>
<dbReference type="PANTHER" id="PTHR30565">
    <property type="entry name" value="PROTEIN YCIF"/>
    <property type="match status" value="1"/>
</dbReference>
<dbReference type="RefSeq" id="WP_345237824.1">
    <property type="nucleotide sequence ID" value="NZ_BAABGZ010000077.1"/>
</dbReference>
<dbReference type="Pfam" id="PF05974">
    <property type="entry name" value="DUF892"/>
    <property type="match status" value="1"/>
</dbReference>
<dbReference type="InterPro" id="IPR010287">
    <property type="entry name" value="DUF892_YciF-like"/>
</dbReference>
<evidence type="ECO:0000313" key="1">
    <source>
        <dbReference type="EMBL" id="GAA4367334.1"/>
    </source>
</evidence>
<dbReference type="SUPFAM" id="SSF47240">
    <property type="entry name" value="Ferritin-like"/>
    <property type="match status" value="1"/>
</dbReference>
<accession>A0ABP8IQP5</accession>
<dbReference type="EMBL" id="BAABGZ010000077">
    <property type="protein sequence ID" value="GAA4367334.1"/>
    <property type="molecule type" value="Genomic_DNA"/>
</dbReference>
<dbReference type="InterPro" id="IPR009078">
    <property type="entry name" value="Ferritin-like_SF"/>
</dbReference>
<organism evidence="1 2">
    <name type="scientific">Hymenobacter saemangeumensis</name>
    <dbReference type="NCBI Taxonomy" id="1084522"/>
    <lineage>
        <taxon>Bacteria</taxon>
        <taxon>Pseudomonadati</taxon>
        <taxon>Bacteroidota</taxon>
        <taxon>Cytophagia</taxon>
        <taxon>Cytophagales</taxon>
        <taxon>Hymenobacteraceae</taxon>
        <taxon>Hymenobacter</taxon>
    </lineage>
</organism>
<protein>
    <submittedName>
        <fullName evidence="1">Ferritin-like domain-containing protein</fullName>
    </submittedName>
</protein>
<reference evidence="2" key="1">
    <citation type="journal article" date="2019" name="Int. J. Syst. Evol. Microbiol.">
        <title>The Global Catalogue of Microorganisms (GCM) 10K type strain sequencing project: providing services to taxonomists for standard genome sequencing and annotation.</title>
        <authorList>
            <consortium name="The Broad Institute Genomics Platform"/>
            <consortium name="The Broad Institute Genome Sequencing Center for Infectious Disease"/>
            <person name="Wu L."/>
            <person name="Ma J."/>
        </authorList>
    </citation>
    <scope>NUCLEOTIDE SEQUENCE [LARGE SCALE GENOMIC DNA]</scope>
    <source>
        <strain evidence="2">JCM 17923</strain>
    </source>
</reference>
<gene>
    <name evidence="1" type="ORF">GCM10023185_39130</name>
</gene>
<evidence type="ECO:0000313" key="2">
    <source>
        <dbReference type="Proteomes" id="UP001501153"/>
    </source>
</evidence>
<dbReference type="InterPro" id="IPR012347">
    <property type="entry name" value="Ferritin-like"/>
</dbReference>
<dbReference type="Proteomes" id="UP001501153">
    <property type="component" value="Unassembled WGS sequence"/>
</dbReference>
<dbReference type="InterPro" id="IPR047114">
    <property type="entry name" value="YciF"/>
</dbReference>
<dbReference type="PANTHER" id="PTHR30565:SF9">
    <property type="entry name" value="PROTEIN YCIF"/>
    <property type="match status" value="1"/>
</dbReference>
<keyword evidence="2" id="KW-1185">Reference proteome</keyword>
<name>A0ABP8IQP5_9BACT</name>
<dbReference type="Gene3D" id="1.20.1260.10">
    <property type="match status" value="1"/>
</dbReference>